<dbReference type="Pfam" id="PF13489">
    <property type="entry name" value="Methyltransf_23"/>
    <property type="match status" value="1"/>
</dbReference>
<organism evidence="1 2">
    <name type="scientific">Microbacterium immunditiarum</name>
    <dbReference type="NCBI Taxonomy" id="337480"/>
    <lineage>
        <taxon>Bacteria</taxon>
        <taxon>Bacillati</taxon>
        <taxon>Actinomycetota</taxon>
        <taxon>Actinomycetes</taxon>
        <taxon>Micrococcales</taxon>
        <taxon>Microbacteriaceae</taxon>
        <taxon>Microbacterium</taxon>
    </lineage>
</organism>
<evidence type="ECO:0000313" key="1">
    <source>
        <dbReference type="EMBL" id="NYE19234.1"/>
    </source>
</evidence>
<dbReference type="GO" id="GO:0046406">
    <property type="term" value="F:magnesium protoporphyrin IX methyltransferase activity"/>
    <property type="evidence" value="ECO:0007669"/>
    <property type="project" value="UniProtKB-EC"/>
</dbReference>
<gene>
    <name evidence="1" type="ORF">BJ991_001262</name>
</gene>
<dbReference type="RefSeq" id="WP_218852884.1">
    <property type="nucleotide sequence ID" value="NZ_JACCBV010000001.1"/>
</dbReference>
<evidence type="ECO:0000313" key="2">
    <source>
        <dbReference type="Proteomes" id="UP000576969"/>
    </source>
</evidence>
<dbReference type="Proteomes" id="UP000576969">
    <property type="component" value="Unassembled WGS sequence"/>
</dbReference>
<reference evidence="1 2" key="1">
    <citation type="submission" date="2020-07" db="EMBL/GenBank/DDBJ databases">
        <title>Sequencing the genomes of 1000 actinobacteria strains.</title>
        <authorList>
            <person name="Klenk H.-P."/>
        </authorList>
    </citation>
    <scope>NUCLEOTIDE SEQUENCE [LARGE SCALE GENOMIC DNA]</scope>
    <source>
        <strain evidence="1 2">DSM 24662</strain>
    </source>
</reference>
<dbReference type="InterPro" id="IPR029063">
    <property type="entry name" value="SAM-dependent_MTases_sf"/>
</dbReference>
<keyword evidence="2" id="KW-1185">Reference proteome</keyword>
<dbReference type="SUPFAM" id="SSF53335">
    <property type="entry name" value="S-adenosyl-L-methionine-dependent methyltransferases"/>
    <property type="match status" value="1"/>
</dbReference>
<proteinExistence type="predicted"/>
<keyword evidence="1" id="KW-0808">Transferase</keyword>
<accession>A0A7Y9GMI5</accession>
<keyword evidence="1" id="KW-0489">Methyltransferase</keyword>
<protein>
    <submittedName>
        <fullName evidence="1">Magnesium-protoporphyrin O-methyltransferase</fullName>
        <ecNumber evidence="1">2.1.1.11</ecNumber>
    </submittedName>
</protein>
<comment type="caution">
    <text evidence="1">The sequence shown here is derived from an EMBL/GenBank/DDBJ whole genome shotgun (WGS) entry which is preliminary data.</text>
</comment>
<dbReference type="EMBL" id="JACCBV010000001">
    <property type="protein sequence ID" value="NYE19234.1"/>
    <property type="molecule type" value="Genomic_DNA"/>
</dbReference>
<dbReference type="AlphaFoldDB" id="A0A7Y9GMI5"/>
<dbReference type="Gene3D" id="3.40.50.150">
    <property type="entry name" value="Vaccinia Virus protein VP39"/>
    <property type="match status" value="1"/>
</dbReference>
<sequence>MDDCCAPRGIDGYEREFDDRFAHRLARDYRRNGAPAAARRIVEVATSTGLDGASVLEIGGGIGDIQLELLRHGAAHATNLELSGAYESEALRLLDEAGMRGRATRSVGIDIAATPEAVETSDVVVLHRVVCCYPDYRRLLDAAAQHARRAVVFSHPPRTFVTMAGVGLLNLLYRLRRHPYRAFVHPPDAMIGVLERHGFEPLYRDREGTWCIVGAVRSL</sequence>
<name>A0A7Y9GMI5_9MICO</name>
<dbReference type="GO" id="GO:0032259">
    <property type="term" value="P:methylation"/>
    <property type="evidence" value="ECO:0007669"/>
    <property type="project" value="UniProtKB-KW"/>
</dbReference>
<dbReference type="EC" id="2.1.1.11" evidence="1"/>